<organism evidence="3 4">
    <name type="scientific">Apiospora phragmitis</name>
    <dbReference type="NCBI Taxonomy" id="2905665"/>
    <lineage>
        <taxon>Eukaryota</taxon>
        <taxon>Fungi</taxon>
        <taxon>Dikarya</taxon>
        <taxon>Ascomycota</taxon>
        <taxon>Pezizomycotina</taxon>
        <taxon>Sordariomycetes</taxon>
        <taxon>Xylariomycetidae</taxon>
        <taxon>Amphisphaeriales</taxon>
        <taxon>Apiosporaceae</taxon>
        <taxon>Apiospora</taxon>
    </lineage>
</organism>
<feature type="domain" description="Carboxylesterase type B" evidence="2">
    <location>
        <begin position="123"/>
        <end position="187"/>
    </location>
</feature>
<dbReference type="EMBL" id="JAQQWL010000011">
    <property type="protein sequence ID" value="KAK8048504.1"/>
    <property type="molecule type" value="Genomic_DNA"/>
</dbReference>
<keyword evidence="1" id="KW-0732">Signal</keyword>
<dbReference type="PANTHER" id="PTHR43142:SF3">
    <property type="entry name" value="PUTATIVE (AFU_ORTHOLOGUE AFUA_3G09070)-RELATED"/>
    <property type="match status" value="1"/>
</dbReference>
<evidence type="ECO:0000313" key="4">
    <source>
        <dbReference type="Proteomes" id="UP001480595"/>
    </source>
</evidence>
<dbReference type="PANTHER" id="PTHR43142">
    <property type="entry name" value="CARBOXYLIC ESTER HYDROLASE"/>
    <property type="match status" value="1"/>
</dbReference>
<evidence type="ECO:0000259" key="2">
    <source>
        <dbReference type="Pfam" id="PF00135"/>
    </source>
</evidence>
<dbReference type="Gene3D" id="3.40.50.1820">
    <property type="entry name" value="alpha/beta hydrolase"/>
    <property type="match status" value="1"/>
</dbReference>
<keyword evidence="4" id="KW-1185">Reference proteome</keyword>
<protein>
    <submittedName>
        <fullName evidence="3">Carboxylesterase- type B</fullName>
    </submittedName>
</protein>
<dbReference type="InterPro" id="IPR029058">
    <property type="entry name" value="AB_hydrolase_fold"/>
</dbReference>
<proteinExistence type="predicted"/>
<name>A0ABR1TPG9_9PEZI</name>
<evidence type="ECO:0000313" key="3">
    <source>
        <dbReference type="EMBL" id="KAK8048504.1"/>
    </source>
</evidence>
<feature type="chain" id="PRO_5045318976" evidence="1">
    <location>
        <begin position="20"/>
        <end position="233"/>
    </location>
</feature>
<dbReference type="SUPFAM" id="SSF53474">
    <property type="entry name" value="alpha/beta-Hydrolases"/>
    <property type="match status" value="1"/>
</dbReference>
<dbReference type="InterPro" id="IPR002018">
    <property type="entry name" value="CarbesteraseB"/>
</dbReference>
<accession>A0ABR1TPG9</accession>
<dbReference type="GeneID" id="92094706"/>
<dbReference type="RefSeq" id="XP_066710753.1">
    <property type="nucleotide sequence ID" value="XM_066861643.1"/>
</dbReference>
<feature type="signal peptide" evidence="1">
    <location>
        <begin position="1"/>
        <end position="19"/>
    </location>
</feature>
<dbReference type="Proteomes" id="UP001480595">
    <property type="component" value="Unassembled WGS sequence"/>
</dbReference>
<reference evidence="3 4" key="1">
    <citation type="submission" date="2023-01" db="EMBL/GenBank/DDBJ databases">
        <title>Analysis of 21 Apiospora genomes using comparative genomics revels a genus with tremendous synthesis potential of carbohydrate active enzymes and secondary metabolites.</title>
        <authorList>
            <person name="Sorensen T."/>
        </authorList>
    </citation>
    <scope>NUCLEOTIDE SEQUENCE [LARGE SCALE GENOMIC DNA]</scope>
    <source>
        <strain evidence="3 4">CBS 135458</strain>
    </source>
</reference>
<comment type="caution">
    <text evidence="3">The sequence shown here is derived from an EMBL/GenBank/DDBJ whole genome shotgun (WGS) entry which is preliminary data.</text>
</comment>
<sequence>MAALLSFVATLLLVPAVQATTPCPKSLNSDITVIIENDLQDPEKQPYCSSADSGVIVLGARALKHGGCACKALGEEPWSIELKTDSIQPNHNRLEFTDPVKGTRSTGSIEELFLAGTANDATFDDQNDALDWVRTNIKDFGGSPDIITKFGQSAGVGSVRALMASPKAIGEFAGAIPLSNLGDNKYGITYSKYYTIDQEVKQADPARGPVEASDEGCRDGADTAMAQLPGPFC</sequence>
<evidence type="ECO:0000256" key="1">
    <source>
        <dbReference type="SAM" id="SignalP"/>
    </source>
</evidence>
<gene>
    <name evidence="3" type="ORF">PG994_010234</name>
</gene>
<dbReference type="Pfam" id="PF00135">
    <property type="entry name" value="COesterase"/>
    <property type="match status" value="1"/>
</dbReference>